<comment type="caution">
    <text evidence="7">The sequence shown here is derived from an EMBL/GenBank/DDBJ whole genome shotgun (WGS) entry which is preliminary data.</text>
</comment>
<dbReference type="GO" id="GO:0030313">
    <property type="term" value="C:cell envelope"/>
    <property type="evidence" value="ECO:0007669"/>
    <property type="project" value="UniProtKB-SubCell"/>
</dbReference>
<dbReference type="InterPro" id="IPR013766">
    <property type="entry name" value="Thioredoxin_domain"/>
</dbReference>
<dbReference type="AlphaFoldDB" id="M5U003"/>
<dbReference type="InterPro" id="IPR036249">
    <property type="entry name" value="Thioredoxin-like_sf"/>
</dbReference>
<dbReference type="PANTHER" id="PTHR42852">
    <property type="entry name" value="THIOL:DISULFIDE INTERCHANGE PROTEIN DSBE"/>
    <property type="match status" value="1"/>
</dbReference>
<evidence type="ECO:0000313" key="8">
    <source>
        <dbReference type="Proteomes" id="UP000011885"/>
    </source>
</evidence>
<sequence>MGNVVFMWRGMAFKTVAPISNTPRPFQSHITCSGFCMNRRSFLPTAAFASIAVVAGCLFSQTASAEITLGIGDKAPALDIEHYIHETKEGRGEVTEFEKDKVYVVEFWATWCGPCIQSMPHLAALQEKYRGEGVQIISVSDEELETVQELLEKEYPGEEKTFEELTSAYTLTVDPDASVSEDYMRAAGQNGIPSSFLVGKTGLIEWIGHPMELDEPLEQVLSDTWDREAYKEQMKQEQKLLAAMQKVNQLAGSGKFEDAIKVIDKVIEEIGGDDPRSEMIRENLVNFRFNLRLDAGERSEEVIEFFRKQIADAKGDAQAITQFGYGLMSSMQQGTDPGPLAVETIAALNEEVDGAEDEMKPYMYVLIAQMQASMSNFDEAIDAQVKAVDTSSGKQKETHATDARSTKRDGIEAR</sequence>
<comment type="subcellular location">
    <subcellularLocation>
        <location evidence="1">Cell envelope</location>
    </subcellularLocation>
</comment>
<evidence type="ECO:0000256" key="3">
    <source>
        <dbReference type="ARBA" id="ARBA00023157"/>
    </source>
</evidence>
<gene>
    <name evidence="7" type="ORF">RSSM_03766</name>
</gene>
<dbReference type="GO" id="GO:0016209">
    <property type="term" value="F:antioxidant activity"/>
    <property type="evidence" value="ECO:0007669"/>
    <property type="project" value="InterPro"/>
</dbReference>
<keyword evidence="3" id="KW-1015">Disulfide bond</keyword>
<proteinExistence type="predicted"/>
<feature type="region of interest" description="Disordered" evidence="5">
    <location>
        <begin position="388"/>
        <end position="414"/>
    </location>
</feature>
<name>M5U003_9BACT</name>
<dbReference type="Proteomes" id="UP000011885">
    <property type="component" value="Unassembled WGS sequence"/>
</dbReference>
<dbReference type="SUPFAM" id="SSF52833">
    <property type="entry name" value="Thioredoxin-like"/>
    <property type="match status" value="1"/>
</dbReference>
<dbReference type="GO" id="GO:0017004">
    <property type="term" value="P:cytochrome complex assembly"/>
    <property type="evidence" value="ECO:0007669"/>
    <property type="project" value="UniProtKB-KW"/>
</dbReference>
<dbReference type="Gene3D" id="1.25.40.10">
    <property type="entry name" value="Tetratricopeptide repeat domain"/>
    <property type="match status" value="1"/>
</dbReference>
<dbReference type="Pfam" id="PF00578">
    <property type="entry name" value="AhpC-TSA"/>
    <property type="match status" value="1"/>
</dbReference>
<dbReference type="Gene3D" id="3.40.30.10">
    <property type="entry name" value="Glutaredoxin"/>
    <property type="match status" value="1"/>
</dbReference>
<feature type="compositionally biased region" description="Basic and acidic residues" evidence="5">
    <location>
        <begin position="394"/>
        <end position="414"/>
    </location>
</feature>
<evidence type="ECO:0000256" key="4">
    <source>
        <dbReference type="ARBA" id="ARBA00023284"/>
    </source>
</evidence>
<dbReference type="InterPro" id="IPR011990">
    <property type="entry name" value="TPR-like_helical_dom_sf"/>
</dbReference>
<dbReference type="GO" id="GO:0006950">
    <property type="term" value="P:response to stress"/>
    <property type="evidence" value="ECO:0007669"/>
    <property type="project" value="UniProtKB-ARBA"/>
</dbReference>
<evidence type="ECO:0000259" key="6">
    <source>
        <dbReference type="PROSITE" id="PS51352"/>
    </source>
</evidence>
<organism evidence="7 8">
    <name type="scientific">Rhodopirellula sallentina SM41</name>
    <dbReference type="NCBI Taxonomy" id="1263870"/>
    <lineage>
        <taxon>Bacteria</taxon>
        <taxon>Pseudomonadati</taxon>
        <taxon>Planctomycetota</taxon>
        <taxon>Planctomycetia</taxon>
        <taxon>Pirellulales</taxon>
        <taxon>Pirellulaceae</taxon>
        <taxon>Rhodopirellula</taxon>
    </lineage>
</organism>
<dbReference type="EMBL" id="ANOH01000261">
    <property type="protein sequence ID" value="EMI54792.1"/>
    <property type="molecule type" value="Genomic_DNA"/>
</dbReference>
<feature type="domain" description="Thioredoxin" evidence="6">
    <location>
        <begin position="69"/>
        <end position="235"/>
    </location>
</feature>
<dbReference type="CDD" id="cd02966">
    <property type="entry name" value="TlpA_like_family"/>
    <property type="match status" value="1"/>
</dbReference>
<dbReference type="InterPro" id="IPR000866">
    <property type="entry name" value="AhpC/TSA"/>
</dbReference>
<protein>
    <submittedName>
        <fullName evidence="7">FixW protein</fullName>
    </submittedName>
</protein>
<evidence type="ECO:0000256" key="1">
    <source>
        <dbReference type="ARBA" id="ARBA00004196"/>
    </source>
</evidence>
<accession>M5U003</accession>
<dbReference type="PATRIC" id="fig|1263870.3.peg.3997"/>
<evidence type="ECO:0000256" key="5">
    <source>
        <dbReference type="SAM" id="MobiDB-lite"/>
    </source>
</evidence>
<dbReference type="InterPro" id="IPR006311">
    <property type="entry name" value="TAT_signal"/>
</dbReference>
<dbReference type="PROSITE" id="PS51352">
    <property type="entry name" value="THIOREDOXIN_2"/>
    <property type="match status" value="1"/>
</dbReference>
<evidence type="ECO:0000313" key="7">
    <source>
        <dbReference type="EMBL" id="EMI54792.1"/>
    </source>
</evidence>
<keyword evidence="4" id="KW-0676">Redox-active center</keyword>
<dbReference type="PROSITE" id="PS51318">
    <property type="entry name" value="TAT"/>
    <property type="match status" value="1"/>
</dbReference>
<evidence type="ECO:0000256" key="2">
    <source>
        <dbReference type="ARBA" id="ARBA00022748"/>
    </source>
</evidence>
<reference evidence="7 8" key="1">
    <citation type="journal article" date="2013" name="Mar. Genomics">
        <title>Expression of sulfatases in Rhodopirellula baltica and the diversity of sulfatases in the genus Rhodopirellula.</title>
        <authorList>
            <person name="Wegner C.E."/>
            <person name="Richter-Heitmann T."/>
            <person name="Klindworth A."/>
            <person name="Klockow C."/>
            <person name="Richter M."/>
            <person name="Achstetter T."/>
            <person name="Glockner F.O."/>
            <person name="Harder J."/>
        </authorList>
    </citation>
    <scope>NUCLEOTIDE SEQUENCE [LARGE SCALE GENOMIC DNA]</scope>
    <source>
        <strain evidence="7 8">SM41</strain>
    </source>
</reference>
<dbReference type="GO" id="GO:0016491">
    <property type="term" value="F:oxidoreductase activity"/>
    <property type="evidence" value="ECO:0007669"/>
    <property type="project" value="InterPro"/>
</dbReference>
<dbReference type="InterPro" id="IPR050553">
    <property type="entry name" value="Thioredoxin_ResA/DsbE_sf"/>
</dbReference>
<dbReference type="PANTHER" id="PTHR42852:SF6">
    <property type="entry name" value="THIOL:DISULFIDE INTERCHANGE PROTEIN DSBE"/>
    <property type="match status" value="1"/>
</dbReference>
<keyword evidence="2" id="KW-0201">Cytochrome c-type biogenesis</keyword>
<keyword evidence="8" id="KW-1185">Reference proteome</keyword>